<name>A0ABV2I3I3_9HYPH</name>
<gene>
    <name evidence="2" type="ORF">ABID26_006905</name>
</gene>
<evidence type="ECO:0000313" key="2">
    <source>
        <dbReference type="EMBL" id="MET3597480.1"/>
    </source>
</evidence>
<dbReference type="SUPFAM" id="SSF53335">
    <property type="entry name" value="S-adenosyl-L-methionine-dependent methyltransferases"/>
    <property type="match status" value="1"/>
</dbReference>
<feature type="domain" description="Methyltransferase type 12" evidence="1">
    <location>
        <begin position="55"/>
        <end position="156"/>
    </location>
</feature>
<dbReference type="RefSeq" id="WP_354417875.1">
    <property type="nucleotide sequence ID" value="NZ_JBEPLM010000024.1"/>
</dbReference>
<dbReference type="InterPro" id="IPR013217">
    <property type="entry name" value="Methyltransf_12"/>
</dbReference>
<dbReference type="EMBL" id="JBEPLM010000024">
    <property type="protein sequence ID" value="MET3597480.1"/>
    <property type="molecule type" value="Genomic_DNA"/>
</dbReference>
<sequence>MHSSSSNADPAKSLPTGSPDHYTAFVGPPDQYDFMGATQFRLLCALGLRENHALLDFGCGSLRAGRLFIPYLKKNRYFGIDPNKWLIDEAVRNEIGESIVKIKECAFDFNANFDCSVFMTKFDYIIAQSIFSHSGKSEVRKTLASFRENLKEDGLIAATFVLAASQEVEHASDGWVYPGCVYYSESSIAEFAEESHLYCVKIPWYHPRQSWFLFSCDSKNLPDAETASTYLKGTILKNQPAA</sequence>
<dbReference type="Proteomes" id="UP001549036">
    <property type="component" value="Unassembled WGS sequence"/>
</dbReference>
<dbReference type="CDD" id="cd02440">
    <property type="entry name" value="AdoMet_MTases"/>
    <property type="match status" value="1"/>
</dbReference>
<evidence type="ECO:0000313" key="3">
    <source>
        <dbReference type="Proteomes" id="UP001549036"/>
    </source>
</evidence>
<dbReference type="Pfam" id="PF08242">
    <property type="entry name" value="Methyltransf_12"/>
    <property type="match status" value="1"/>
</dbReference>
<dbReference type="InterPro" id="IPR029063">
    <property type="entry name" value="SAM-dependent_MTases_sf"/>
</dbReference>
<protein>
    <submittedName>
        <fullName evidence="2">Cyclopropane fatty-acyl-phospholipid synthase-like methyltransferase</fullName>
    </submittedName>
</protein>
<reference evidence="2 3" key="1">
    <citation type="submission" date="2024-06" db="EMBL/GenBank/DDBJ databases">
        <title>Genomic Encyclopedia of Type Strains, Phase IV (KMG-IV): sequencing the most valuable type-strain genomes for metagenomic binning, comparative biology and taxonomic classification.</title>
        <authorList>
            <person name="Goeker M."/>
        </authorList>
    </citation>
    <scope>NUCLEOTIDE SEQUENCE [LARGE SCALE GENOMIC DNA]</scope>
    <source>
        <strain evidence="2 3">DSM 29846</strain>
    </source>
</reference>
<proteinExistence type="predicted"/>
<organism evidence="2 3">
    <name type="scientific">Mesorhizobium shonense</name>
    <dbReference type="NCBI Taxonomy" id="1209948"/>
    <lineage>
        <taxon>Bacteria</taxon>
        <taxon>Pseudomonadati</taxon>
        <taxon>Pseudomonadota</taxon>
        <taxon>Alphaproteobacteria</taxon>
        <taxon>Hyphomicrobiales</taxon>
        <taxon>Phyllobacteriaceae</taxon>
        <taxon>Mesorhizobium</taxon>
    </lineage>
</organism>
<evidence type="ECO:0000259" key="1">
    <source>
        <dbReference type="Pfam" id="PF08242"/>
    </source>
</evidence>
<comment type="caution">
    <text evidence="2">The sequence shown here is derived from an EMBL/GenBank/DDBJ whole genome shotgun (WGS) entry which is preliminary data.</text>
</comment>
<keyword evidence="3" id="KW-1185">Reference proteome</keyword>
<accession>A0ABV2I3I3</accession>
<dbReference type="Gene3D" id="3.40.50.150">
    <property type="entry name" value="Vaccinia Virus protein VP39"/>
    <property type="match status" value="1"/>
</dbReference>